<dbReference type="SUPFAM" id="SSF46785">
    <property type="entry name" value="Winged helix' DNA-binding domain"/>
    <property type="match status" value="1"/>
</dbReference>
<evidence type="ECO:0000313" key="3">
    <source>
        <dbReference type="Proteomes" id="UP000199518"/>
    </source>
</evidence>
<dbReference type="RefSeq" id="WP_092048423.1">
    <property type="nucleotide sequence ID" value="NZ_FOQD01000004.1"/>
</dbReference>
<dbReference type="InterPro" id="IPR036388">
    <property type="entry name" value="WH-like_DNA-bd_sf"/>
</dbReference>
<reference evidence="3" key="1">
    <citation type="submission" date="2016-10" db="EMBL/GenBank/DDBJ databases">
        <authorList>
            <person name="Varghese N."/>
            <person name="Submissions S."/>
        </authorList>
    </citation>
    <scope>NUCLEOTIDE SEQUENCE [LARGE SCALE GENOMIC DNA]</scope>
    <source>
        <strain evidence="3">DSM 26348</strain>
    </source>
</reference>
<dbReference type="InterPro" id="IPR000600">
    <property type="entry name" value="ROK"/>
</dbReference>
<keyword evidence="3" id="KW-1185">Reference proteome</keyword>
<dbReference type="PANTHER" id="PTHR18964">
    <property type="entry name" value="ROK (REPRESSOR, ORF, KINASE) FAMILY"/>
    <property type="match status" value="1"/>
</dbReference>
<dbReference type="SUPFAM" id="SSF53067">
    <property type="entry name" value="Actin-like ATPase domain"/>
    <property type="match status" value="1"/>
</dbReference>
<dbReference type="STRING" id="1576369.SAMN05421753_10448"/>
<dbReference type="Gene3D" id="1.10.10.10">
    <property type="entry name" value="Winged helix-like DNA-binding domain superfamily/Winged helix DNA-binding domain"/>
    <property type="match status" value="1"/>
</dbReference>
<organism evidence="2 3">
    <name type="scientific">Planctomicrobium piriforme</name>
    <dbReference type="NCBI Taxonomy" id="1576369"/>
    <lineage>
        <taxon>Bacteria</taxon>
        <taxon>Pseudomonadati</taxon>
        <taxon>Planctomycetota</taxon>
        <taxon>Planctomycetia</taxon>
        <taxon>Planctomycetales</taxon>
        <taxon>Planctomycetaceae</taxon>
        <taxon>Planctomicrobium</taxon>
    </lineage>
</organism>
<dbReference type="Proteomes" id="UP000199518">
    <property type="component" value="Unassembled WGS sequence"/>
</dbReference>
<evidence type="ECO:0000256" key="1">
    <source>
        <dbReference type="ARBA" id="ARBA00006479"/>
    </source>
</evidence>
<dbReference type="Pfam" id="PF00480">
    <property type="entry name" value="ROK"/>
    <property type="match status" value="1"/>
</dbReference>
<dbReference type="InterPro" id="IPR049874">
    <property type="entry name" value="ROK_cs"/>
</dbReference>
<name>A0A1I3E255_9PLAN</name>
<dbReference type="EMBL" id="FOQD01000004">
    <property type="protein sequence ID" value="SFH93056.1"/>
    <property type="molecule type" value="Genomic_DNA"/>
</dbReference>
<evidence type="ECO:0000313" key="2">
    <source>
        <dbReference type="EMBL" id="SFH93056.1"/>
    </source>
</evidence>
<proteinExistence type="inferred from homology"/>
<dbReference type="PANTHER" id="PTHR18964:SF149">
    <property type="entry name" value="BIFUNCTIONAL UDP-N-ACETYLGLUCOSAMINE 2-EPIMERASE_N-ACETYLMANNOSAMINE KINASE"/>
    <property type="match status" value="1"/>
</dbReference>
<dbReference type="OrthoDB" id="9795247at2"/>
<accession>A0A1I3E255</accession>
<dbReference type="PROSITE" id="PS01125">
    <property type="entry name" value="ROK"/>
    <property type="match status" value="1"/>
</dbReference>
<gene>
    <name evidence="2" type="ORF">SAMN05421753_10448</name>
</gene>
<dbReference type="InterPro" id="IPR043129">
    <property type="entry name" value="ATPase_NBD"/>
</dbReference>
<dbReference type="Gene3D" id="3.30.420.40">
    <property type="match status" value="2"/>
</dbReference>
<dbReference type="InterPro" id="IPR036390">
    <property type="entry name" value="WH_DNA-bd_sf"/>
</dbReference>
<sequence length="386" mass="41394">MSARIEPTLLRRINERRVLELIQQRGPSSRAMVTRLSGLSAPTVSKAVTSLMEVGLLEEIEASAGAFGRPAKLVKLAADKVCVLGVVIDVNRSWVVATGLDGRLDPDRMRTFETPDTYESLLRKVETEAQILKRILGSEIQGVGISVPGLKNQRIGEVVLSPNLRVLDGHRPGKDLSDRLGVECVVLQESHALCLGERMFGEARGRDDFAMLDVSSGLGLGVMSGGRLLTGNSGLAGELGHITVDLNGLRCGCGNRGCLETLATDTALARAISEKIGRTVDIHAAVSLIRSGEIDATAELDRVVEYLAVGIAAVINIFNPTVLFVHGLLFTAADDLFSRVIERTRQRALTPALAECRIVQARGSKRQGAIAGILQHLTQSWAPTLS</sequence>
<dbReference type="AlphaFoldDB" id="A0A1I3E255"/>
<comment type="similarity">
    <text evidence="1">Belongs to the ROK (NagC/XylR) family.</text>
</comment>
<protein>
    <submittedName>
        <fullName evidence="2">N-acetylglucosamine repressor</fullName>
    </submittedName>
</protein>